<keyword evidence="10" id="KW-0256">Endoplasmic reticulum</keyword>
<feature type="region of interest" description="Disordered" evidence="16">
    <location>
        <begin position="1"/>
        <end position="47"/>
    </location>
</feature>
<feature type="transmembrane region" description="Helical" evidence="17">
    <location>
        <begin position="78"/>
        <end position="106"/>
    </location>
</feature>
<dbReference type="EC" id="2.3.1.20" evidence="5"/>
<accession>A0A642UFN2</accession>
<evidence type="ECO:0000256" key="16">
    <source>
        <dbReference type="SAM" id="MobiDB-lite"/>
    </source>
</evidence>
<comment type="similarity">
    <text evidence="4">Belongs to the diacylglycerol acyltransferase family.</text>
</comment>
<evidence type="ECO:0000256" key="12">
    <source>
        <dbReference type="ARBA" id="ARBA00023098"/>
    </source>
</evidence>
<evidence type="ECO:0000256" key="5">
    <source>
        <dbReference type="ARBA" id="ARBA00013244"/>
    </source>
</evidence>
<comment type="pathway">
    <text evidence="3">Lipid metabolism.</text>
</comment>
<evidence type="ECO:0000256" key="7">
    <source>
        <dbReference type="ARBA" id="ARBA00022679"/>
    </source>
</evidence>
<sequence length="551" mass="63307">MSGEVKNRKQQSASSDSVEDVPVDTTEHAGKSATDSPHISVTPGKRSDHRIHVAPLNTPLHSRLETLAIIWHTISIPFFLCLFLLLLSLGVVVWACVVIPYLIWWYGVDLHTPTNGKAVYRVKNWTKNLKLWEYFVNYYPIRVHKSCDYEPTYTEISVSDSDSIDSDDEQDLISEKQITSVDKLFKFLGLKKRINASDKRRGVMKKVTTGPRYIFGYHPHGVISMGAMGLFATNALRNEPWEPPKLLKRLFIDTSEHKRLLPGINNIFPLTLTTQFTIPFYRDYLLSLGLTSASAKNIKSLINNGDNSVCIVVGGARESLLNSMVSSHTMVGRGYKGPDPAEDEEKEDPDKKRQMKLVLKNRKGFVKLAIELGNVSLVPTFAFGEVDIYKITKPRKNSWGYKFQQWLKQNFQFTLPFFSARGVFIYDFGFLPYRNPINICMGRPIHIPANTLAEWRKEHPKEAEELVKEEKEEKERDREEKEAHKAHVMRSTSFSSLFKLKEPKPKRSSIKEKLPHELLDHYHGLYVKELQRVYEENKDKYGYGDVELVIQ</sequence>
<evidence type="ECO:0000313" key="18">
    <source>
        <dbReference type="EMBL" id="KAA8898123.1"/>
    </source>
</evidence>
<keyword evidence="9" id="KW-0319">Glycerol metabolism</keyword>
<name>A0A642UFN2_DIURU</name>
<dbReference type="PANTHER" id="PTHR12317">
    <property type="entry name" value="DIACYLGLYCEROL O-ACYLTRANSFERASE"/>
    <property type="match status" value="1"/>
</dbReference>
<dbReference type="AlphaFoldDB" id="A0A642UFN2"/>
<evidence type="ECO:0000256" key="17">
    <source>
        <dbReference type="SAM" id="Phobius"/>
    </source>
</evidence>
<dbReference type="GO" id="GO:0005789">
    <property type="term" value="C:endoplasmic reticulum membrane"/>
    <property type="evidence" value="ECO:0007669"/>
    <property type="project" value="UniProtKB-SubCell"/>
</dbReference>
<evidence type="ECO:0000256" key="9">
    <source>
        <dbReference type="ARBA" id="ARBA00022798"/>
    </source>
</evidence>
<dbReference type="PANTHER" id="PTHR12317:SF0">
    <property type="entry name" value="ACYLTRANSFERASE"/>
    <property type="match status" value="1"/>
</dbReference>
<evidence type="ECO:0000256" key="15">
    <source>
        <dbReference type="ARBA" id="ARBA00048109"/>
    </source>
</evidence>
<dbReference type="GO" id="GO:0019432">
    <property type="term" value="P:triglyceride biosynthetic process"/>
    <property type="evidence" value="ECO:0007669"/>
    <property type="project" value="TreeGrafter"/>
</dbReference>
<keyword evidence="12" id="KW-0443">Lipid metabolism</keyword>
<dbReference type="OMA" id="RSQWMRR"/>
<keyword evidence="6" id="KW-0444">Lipid biosynthesis</keyword>
<dbReference type="GO" id="GO:0006071">
    <property type="term" value="P:glycerol metabolic process"/>
    <property type="evidence" value="ECO:0007669"/>
    <property type="project" value="UniProtKB-KW"/>
</dbReference>
<keyword evidence="13 17" id="KW-0472">Membrane</keyword>
<keyword evidence="7" id="KW-0808">Transferase</keyword>
<evidence type="ECO:0000313" key="19">
    <source>
        <dbReference type="Proteomes" id="UP000449547"/>
    </source>
</evidence>
<comment type="caution">
    <text evidence="18">The sequence shown here is derived from an EMBL/GenBank/DDBJ whole genome shotgun (WGS) entry which is preliminary data.</text>
</comment>
<dbReference type="Pfam" id="PF03982">
    <property type="entry name" value="DAGAT"/>
    <property type="match status" value="4"/>
</dbReference>
<feature type="compositionally biased region" description="Basic and acidic residues" evidence="16">
    <location>
        <begin position="463"/>
        <end position="485"/>
    </location>
</feature>
<protein>
    <recommendedName>
        <fullName evidence="5">diacylglycerol O-acyltransferase</fullName>
        <ecNumber evidence="5">2.3.1.20</ecNumber>
    </recommendedName>
</protein>
<keyword evidence="14" id="KW-0012">Acyltransferase</keyword>
<keyword evidence="19" id="KW-1185">Reference proteome</keyword>
<evidence type="ECO:0000256" key="1">
    <source>
        <dbReference type="ARBA" id="ARBA00004477"/>
    </source>
</evidence>
<comment type="catalytic activity">
    <reaction evidence="15">
        <text>an acyl-CoA + a 1,2-diacyl-sn-glycerol = a triacyl-sn-glycerol + CoA</text>
        <dbReference type="Rhea" id="RHEA:10868"/>
        <dbReference type="ChEBI" id="CHEBI:17815"/>
        <dbReference type="ChEBI" id="CHEBI:57287"/>
        <dbReference type="ChEBI" id="CHEBI:58342"/>
        <dbReference type="ChEBI" id="CHEBI:64615"/>
        <dbReference type="EC" id="2.3.1.20"/>
    </reaction>
</comment>
<dbReference type="VEuPathDB" id="FungiDB:DIURU_004978"/>
<evidence type="ECO:0000256" key="14">
    <source>
        <dbReference type="ARBA" id="ARBA00023315"/>
    </source>
</evidence>
<comment type="pathway">
    <text evidence="2">Glycerolipid metabolism; triacylglycerol biosynthesis.</text>
</comment>
<keyword evidence="11 17" id="KW-1133">Transmembrane helix</keyword>
<evidence type="ECO:0000256" key="2">
    <source>
        <dbReference type="ARBA" id="ARBA00004771"/>
    </source>
</evidence>
<gene>
    <name evidence="18" type="ORF">DIURU_004978</name>
</gene>
<evidence type="ECO:0000256" key="8">
    <source>
        <dbReference type="ARBA" id="ARBA00022692"/>
    </source>
</evidence>
<dbReference type="RefSeq" id="XP_034010380.1">
    <property type="nucleotide sequence ID" value="XM_034157908.1"/>
</dbReference>
<evidence type="ECO:0000256" key="4">
    <source>
        <dbReference type="ARBA" id="ARBA00005420"/>
    </source>
</evidence>
<evidence type="ECO:0000256" key="11">
    <source>
        <dbReference type="ARBA" id="ARBA00022989"/>
    </source>
</evidence>
<dbReference type="Proteomes" id="UP000449547">
    <property type="component" value="Unassembled WGS sequence"/>
</dbReference>
<dbReference type="InterPro" id="IPR007130">
    <property type="entry name" value="DAGAT"/>
</dbReference>
<evidence type="ECO:0000256" key="10">
    <source>
        <dbReference type="ARBA" id="ARBA00022824"/>
    </source>
</evidence>
<organism evidence="18 19">
    <name type="scientific">Diutina rugosa</name>
    <name type="common">Yeast</name>
    <name type="synonym">Candida rugosa</name>
    <dbReference type="NCBI Taxonomy" id="5481"/>
    <lineage>
        <taxon>Eukaryota</taxon>
        <taxon>Fungi</taxon>
        <taxon>Dikarya</taxon>
        <taxon>Ascomycota</taxon>
        <taxon>Saccharomycotina</taxon>
        <taxon>Pichiomycetes</taxon>
        <taxon>Debaryomycetaceae</taxon>
        <taxon>Diutina</taxon>
    </lineage>
</organism>
<dbReference type="OrthoDB" id="264532at2759"/>
<evidence type="ECO:0000256" key="3">
    <source>
        <dbReference type="ARBA" id="ARBA00005189"/>
    </source>
</evidence>
<dbReference type="EMBL" id="SWFT01000149">
    <property type="protein sequence ID" value="KAA8898123.1"/>
    <property type="molecule type" value="Genomic_DNA"/>
</dbReference>
<dbReference type="GeneID" id="54783629"/>
<evidence type="ECO:0000256" key="6">
    <source>
        <dbReference type="ARBA" id="ARBA00022516"/>
    </source>
</evidence>
<keyword evidence="8 17" id="KW-0812">Transmembrane</keyword>
<proteinExistence type="inferred from homology"/>
<dbReference type="GO" id="GO:0004144">
    <property type="term" value="F:diacylglycerol O-acyltransferase activity"/>
    <property type="evidence" value="ECO:0007669"/>
    <property type="project" value="UniProtKB-EC"/>
</dbReference>
<comment type="subcellular location">
    <subcellularLocation>
        <location evidence="1">Endoplasmic reticulum membrane</location>
        <topology evidence="1">Multi-pass membrane protein</topology>
    </subcellularLocation>
</comment>
<evidence type="ECO:0000256" key="13">
    <source>
        <dbReference type="ARBA" id="ARBA00023136"/>
    </source>
</evidence>
<reference evidence="18 19" key="1">
    <citation type="submission" date="2019-07" db="EMBL/GenBank/DDBJ databases">
        <title>Genome assembly of two rare yeast pathogens: Diutina rugosa and Trichomonascus ciferrii.</title>
        <authorList>
            <person name="Mixao V."/>
            <person name="Saus E."/>
            <person name="Hansen A."/>
            <person name="Lass-Flor C."/>
            <person name="Gabaldon T."/>
        </authorList>
    </citation>
    <scope>NUCLEOTIDE SEQUENCE [LARGE SCALE GENOMIC DNA]</scope>
    <source>
        <strain evidence="18 19">CBS 613</strain>
    </source>
</reference>
<feature type="region of interest" description="Disordered" evidence="16">
    <location>
        <begin position="331"/>
        <end position="353"/>
    </location>
</feature>
<feature type="region of interest" description="Disordered" evidence="16">
    <location>
        <begin position="463"/>
        <end position="490"/>
    </location>
</feature>